<dbReference type="EMBL" id="BDQI01000048">
    <property type="protein sequence ID" value="GAX58243.1"/>
    <property type="molecule type" value="Genomic_DNA"/>
</dbReference>
<name>A0A250VVK0_STROL</name>
<dbReference type="Proteomes" id="UP000217446">
    <property type="component" value="Unassembled WGS sequence"/>
</dbReference>
<dbReference type="AlphaFoldDB" id="A0A250VVK0"/>
<keyword evidence="2" id="KW-1185">Reference proteome</keyword>
<comment type="caution">
    <text evidence="1">The sequence shown here is derived from an EMBL/GenBank/DDBJ whole genome shotgun (WGS) entry which is preliminary data.</text>
</comment>
<dbReference type="STRING" id="1963.AQJ27_46865"/>
<proteinExistence type="predicted"/>
<accession>A0A250VVK0</accession>
<dbReference type="RefSeq" id="WP_067384047.1">
    <property type="nucleotide sequence ID" value="NZ_BDQI01000048.1"/>
</dbReference>
<evidence type="ECO:0000313" key="2">
    <source>
        <dbReference type="Proteomes" id="UP000217446"/>
    </source>
</evidence>
<evidence type="ECO:0000313" key="1">
    <source>
        <dbReference type="EMBL" id="GAX58243.1"/>
    </source>
</evidence>
<gene>
    <name evidence="1" type="ORF">SO3561_09814</name>
</gene>
<reference evidence="2" key="1">
    <citation type="submission" date="2017-05" db="EMBL/GenBank/DDBJ databases">
        <title>Streptomyces olivochromogenes NBRC 3561 whole genome shotgun sequence.</title>
        <authorList>
            <person name="Dohra H."/>
            <person name="Kodani S."/>
        </authorList>
    </citation>
    <scope>NUCLEOTIDE SEQUENCE [LARGE SCALE GENOMIC DNA]</scope>
    <source>
        <strain evidence="2">NBRC 3561</strain>
    </source>
</reference>
<sequence length="199" mass="21928">MLVRASSFTVELGEGGYLIGFTDDYEYPKEMPFGWRCGPATDASAVVLTTTDTGPLHLTVQVHDALPAPETGAEWEPVEEISLRVDLPALYVATLEQGDILDAWPDGEPPLEFAFSSDGSDWVRMRLYCHADDPEPGIGDHGERHLIQLWSAPHTPPVHPDITDADRQARADYAADMAMPVEDYSTAYTDTYHGEQDGH</sequence>
<organism evidence="1 2">
    <name type="scientific">Streptomyces olivochromogenes</name>
    <dbReference type="NCBI Taxonomy" id="1963"/>
    <lineage>
        <taxon>Bacteria</taxon>
        <taxon>Bacillati</taxon>
        <taxon>Actinomycetota</taxon>
        <taxon>Actinomycetes</taxon>
        <taxon>Kitasatosporales</taxon>
        <taxon>Streptomycetaceae</taxon>
        <taxon>Streptomyces</taxon>
    </lineage>
</organism>
<protein>
    <submittedName>
        <fullName evidence="1">Uncharacterized protein</fullName>
    </submittedName>
</protein>